<proteinExistence type="predicted"/>
<keyword evidence="3" id="KW-1185">Reference proteome</keyword>
<dbReference type="AlphaFoldDB" id="A0AAW4PQU4"/>
<evidence type="ECO:0000313" key="3">
    <source>
        <dbReference type="Proteomes" id="UP001430377"/>
    </source>
</evidence>
<name>A0AAW4PQU4_9EURY</name>
<keyword evidence="1" id="KW-1133">Transmembrane helix</keyword>
<keyword evidence="1" id="KW-0472">Membrane</keyword>
<dbReference type="RefSeq" id="WP_220617868.1">
    <property type="nucleotide sequence ID" value="NZ_RKLR01000002.1"/>
</dbReference>
<comment type="caution">
    <text evidence="2">The sequence shown here is derived from an EMBL/GenBank/DDBJ whole genome shotgun (WGS) entry which is preliminary data.</text>
</comment>
<dbReference type="Proteomes" id="UP001430377">
    <property type="component" value="Unassembled WGS sequence"/>
</dbReference>
<keyword evidence="1" id="KW-0812">Transmembrane</keyword>
<sequence length="82" mass="8481">MAQGILDTLGLMAIVVLAIPVGLFGVEHLVRGEMVAGVVYLGIAVGMVVIEQYLTTPTDVPGMVAEKTVGAVVKTDDPADED</sequence>
<accession>A0AAW4PQU4</accession>
<reference evidence="2 3" key="1">
    <citation type="submission" date="2021-06" db="EMBL/GenBank/DDBJ databases">
        <title>Halomicroarcula sp. a new haloarchaeum isolated from saline soil.</title>
        <authorList>
            <person name="Duran-Viseras A."/>
            <person name="Sanchez-Porro C."/>
            <person name="Ventosa A."/>
        </authorList>
    </citation>
    <scope>NUCLEOTIDE SEQUENCE [LARGE SCALE GENOMIC DNA]</scope>
    <source>
        <strain evidence="2 3">F13</strain>
    </source>
</reference>
<feature type="transmembrane region" description="Helical" evidence="1">
    <location>
        <begin position="6"/>
        <end position="26"/>
    </location>
</feature>
<dbReference type="Pfam" id="PF24377">
    <property type="entry name" value="DUF7533"/>
    <property type="match status" value="1"/>
</dbReference>
<protein>
    <submittedName>
        <fullName evidence="2">Uncharacterized protein</fullName>
    </submittedName>
</protein>
<gene>
    <name evidence="2" type="ORF">EGH21_07580</name>
</gene>
<feature type="transmembrane region" description="Helical" evidence="1">
    <location>
        <begin position="38"/>
        <end position="55"/>
    </location>
</feature>
<evidence type="ECO:0000256" key="1">
    <source>
        <dbReference type="SAM" id="Phobius"/>
    </source>
</evidence>
<organism evidence="2 3">
    <name type="scientific">Haloarcula rubra</name>
    <dbReference type="NCBI Taxonomy" id="2487747"/>
    <lineage>
        <taxon>Archaea</taxon>
        <taxon>Methanobacteriati</taxon>
        <taxon>Methanobacteriota</taxon>
        <taxon>Stenosarchaea group</taxon>
        <taxon>Halobacteria</taxon>
        <taxon>Halobacteriales</taxon>
        <taxon>Haloarculaceae</taxon>
        <taxon>Haloarcula</taxon>
    </lineage>
</organism>
<dbReference type="InterPro" id="IPR055955">
    <property type="entry name" value="DUF7533"/>
</dbReference>
<evidence type="ECO:0000313" key="2">
    <source>
        <dbReference type="EMBL" id="MBX0322890.1"/>
    </source>
</evidence>
<dbReference type="EMBL" id="RKLR01000002">
    <property type="protein sequence ID" value="MBX0322890.1"/>
    <property type="molecule type" value="Genomic_DNA"/>
</dbReference>